<protein>
    <submittedName>
        <fullName evidence="2">Uncharacterized protein</fullName>
    </submittedName>
</protein>
<feature type="compositionally biased region" description="Polar residues" evidence="1">
    <location>
        <begin position="19"/>
        <end position="42"/>
    </location>
</feature>
<dbReference type="Proteomes" id="UP000799436">
    <property type="component" value="Unassembled WGS sequence"/>
</dbReference>
<accession>A0A6G1LA77</accession>
<dbReference type="EMBL" id="ML995833">
    <property type="protein sequence ID" value="KAF2769492.1"/>
    <property type="molecule type" value="Genomic_DNA"/>
</dbReference>
<evidence type="ECO:0000313" key="3">
    <source>
        <dbReference type="Proteomes" id="UP000799436"/>
    </source>
</evidence>
<sequence>MVLSSIYHLTPHSPDECDQTTTHSSRLLSSKPQPTTNNTIPANSNLLFHRALRLHHRRRHHHLPPPTNPTEPFTIILLTTNRYEMYPRHAPETGYYASVIYHDGTQYRTAAQGPIERSMGGALEGLLDLTAVCLEGRNVREERFCSFPATADLWRGEGRGVVDLDLL</sequence>
<proteinExistence type="predicted"/>
<organism evidence="2 3">
    <name type="scientific">Teratosphaeria nubilosa</name>
    <dbReference type="NCBI Taxonomy" id="161662"/>
    <lineage>
        <taxon>Eukaryota</taxon>
        <taxon>Fungi</taxon>
        <taxon>Dikarya</taxon>
        <taxon>Ascomycota</taxon>
        <taxon>Pezizomycotina</taxon>
        <taxon>Dothideomycetes</taxon>
        <taxon>Dothideomycetidae</taxon>
        <taxon>Mycosphaerellales</taxon>
        <taxon>Teratosphaeriaceae</taxon>
        <taxon>Teratosphaeria</taxon>
    </lineage>
</organism>
<keyword evidence="3" id="KW-1185">Reference proteome</keyword>
<gene>
    <name evidence="2" type="ORF">EJ03DRAFT_327340</name>
</gene>
<dbReference type="AlphaFoldDB" id="A0A6G1LA77"/>
<feature type="region of interest" description="Disordered" evidence="1">
    <location>
        <begin position="9"/>
        <end position="42"/>
    </location>
</feature>
<evidence type="ECO:0000313" key="2">
    <source>
        <dbReference type="EMBL" id="KAF2769492.1"/>
    </source>
</evidence>
<evidence type="ECO:0000256" key="1">
    <source>
        <dbReference type="SAM" id="MobiDB-lite"/>
    </source>
</evidence>
<name>A0A6G1LA77_9PEZI</name>
<reference evidence="2" key="1">
    <citation type="journal article" date="2020" name="Stud. Mycol.">
        <title>101 Dothideomycetes genomes: a test case for predicting lifestyles and emergence of pathogens.</title>
        <authorList>
            <person name="Haridas S."/>
            <person name="Albert R."/>
            <person name="Binder M."/>
            <person name="Bloem J."/>
            <person name="Labutti K."/>
            <person name="Salamov A."/>
            <person name="Andreopoulos B."/>
            <person name="Baker S."/>
            <person name="Barry K."/>
            <person name="Bills G."/>
            <person name="Bluhm B."/>
            <person name="Cannon C."/>
            <person name="Castanera R."/>
            <person name="Culley D."/>
            <person name="Daum C."/>
            <person name="Ezra D."/>
            <person name="Gonzalez J."/>
            <person name="Henrissat B."/>
            <person name="Kuo A."/>
            <person name="Liang C."/>
            <person name="Lipzen A."/>
            <person name="Lutzoni F."/>
            <person name="Magnuson J."/>
            <person name="Mondo S."/>
            <person name="Nolan M."/>
            <person name="Ohm R."/>
            <person name="Pangilinan J."/>
            <person name="Park H.-J."/>
            <person name="Ramirez L."/>
            <person name="Alfaro M."/>
            <person name="Sun H."/>
            <person name="Tritt A."/>
            <person name="Yoshinaga Y."/>
            <person name="Zwiers L.-H."/>
            <person name="Turgeon B."/>
            <person name="Goodwin S."/>
            <person name="Spatafora J."/>
            <person name="Crous P."/>
            <person name="Grigoriev I."/>
        </authorList>
    </citation>
    <scope>NUCLEOTIDE SEQUENCE</scope>
    <source>
        <strain evidence="2">CBS 116005</strain>
    </source>
</reference>
<feature type="non-terminal residue" evidence="2">
    <location>
        <position position="167"/>
    </location>
</feature>